<dbReference type="EC" id="1.1.99.3" evidence="11"/>
<keyword evidence="12" id="KW-1185">Reference proteome</keyword>
<dbReference type="GO" id="GO:0051536">
    <property type="term" value="F:iron-sulfur cluster binding"/>
    <property type="evidence" value="ECO:0007669"/>
    <property type="project" value="UniProtKB-KW"/>
</dbReference>
<evidence type="ECO:0000256" key="8">
    <source>
        <dbReference type="ARBA" id="ARBA00023014"/>
    </source>
</evidence>
<dbReference type="InterPro" id="IPR000172">
    <property type="entry name" value="GMC_OxRdtase_N"/>
</dbReference>
<dbReference type="GO" id="GO:0050660">
    <property type="term" value="F:flavin adenine dinucleotide binding"/>
    <property type="evidence" value="ECO:0007669"/>
    <property type="project" value="InterPro"/>
</dbReference>
<comment type="similarity">
    <text evidence="2">Belongs to the GMC oxidoreductase family.</text>
</comment>
<accession>A0A080M2D5</accession>
<evidence type="ECO:0000259" key="9">
    <source>
        <dbReference type="Pfam" id="PF00732"/>
    </source>
</evidence>
<dbReference type="PROSITE" id="PS51257">
    <property type="entry name" value="PROKAR_LIPOPROTEIN"/>
    <property type="match status" value="1"/>
</dbReference>
<dbReference type="InterPro" id="IPR007867">
    <property type="entry name" value="GMC_OxRtase_C"/>
</dbReference>
<organism evidence="11 12">
    <name type="scientific">Candidatus Accumulibacter cognatus</name>
    <dbReference type="NCBI Taxonomy" id="2954383"/>
    <lineage>
        <taxon>Bacteria</taxon>
        <taxon>Pseudomonadati</taxon>
        <taxon>Pseudomonadota</taxon>
        <taxon>Betaproteobacteria</taxon>
        <taxon>Candidatus Accumulibacter</taxon>
    </lineage>
</organism>
<evidence type="ECO:0000313" key="11">
    <source>
        <dbReference type="EMBL" id="KFB75437.1"/>
    </source>
</evidence>
<evidence type="ECO:0000256" key="4">
    <source>
        <dbReference type="ARBA" id="ARBA00022723"/>
    </source>
</evidence>
<dbReference type="SUPFAM" id="SSF54373">
    <property type="entry name" value="FAD-linked reductases, C-terminal domain"/>
    <property type="match status" value="1"/>
</dbReference>
<evidence type="ECO:0000256" key="2">
    <source>
        <dbReference type="ARBA" id="ARBA00010790"/>
    </source>
</evidence>
<evidence type="ECO:0000256" key="3">
    <source>
        <dbReference type="ARBA" id="ARBA00022630"/>
    </source>
</evidence>
<reference evidence="11" key="1">
    <citation type="submission" date="2014-02" db="EMBL/GenBank/DDBJ databases">
        <title>Expanding our view of genomic diversity in Candidatus Accumulibacter clades.</title>
        <authorList>
            <person name="Skennerton C.T."/>
            <person name="Barr J.J."/>
            <person name="Slater F.R."/>
            <person name="Bond P.L."/>
            <person name="Tyson G.W."/>
        </authorList>
    </citation>
    <scope>NUCLEOTIDE SEQUENCE [LARGE SCALE GENOMIC DNA]</scope>
</reference>
<dbReference type="AlphaFoldDB" id="A0A080M2D5"/>
<dbReference type="InterPro" id="IPR036188">
    <property type="entry name" value="FAD/NAD-bd_sf"/>
</dbReference>
<dbReference type="PANTHER" id="PTHR42784:SF1">
    <property type="entry name" value="PYRANOSE 2-OXIDASE"/>
    <property type="match status" value="1"/>
</dbReference>
<evidence type="ECO:0000256" key="5">
    <source>
        <dbReference type="ARBA" id="ARBA00022827"/>
    </source>
</evidence>
<keyword evidence="8" id="KW-0411">Iron-sulfur</keyword>
<name>A0A080M2D5_9PROT</name>
<dbReference type="Pfam" id="PF13450">
    <property type="entry name" value="NAD_binding_8"/>
    <property type="match status" value="1"/>
</dbReference>
<dbReference type="Pfam" id="PF00732">
    <property type="entry name" value="GMC_oxred_N"/>
    <property type="match status" value="1"/>
</dbReference>
<dbReference type="Pfam" id="PF05199">
    <property type="entry name" value="GMC_oxred_C"/>
    <property type="match status" value="1"/>
</dbReference>
<proteinExistence type="inferred from homology"/>
<evidence type="ECO:0000256" key="6">
    <source>
        <dbReference type="ARBA" id="ARBA00023002"/>
    </source>
</evidence>
<dbReference type="PROSITE" id="PS00198">
    <property type="entry name" value="4FE4S_FER_1"/>
    <property type="match status" value="1"/>
</dbReference>
<sequence length="555" mass="60309">MRANVVIVGAGAGAGGAACAWALASRGVRVPVLESGPWYDPGLENRLHLPDWEQHAFPDGTEYRHAYTFAQMQALNPQWAQLRSWNHNLCQSAGDTRRALKYQHVRGVGGSTLHFVGEAHRLHPVAMRMASRFGVGADWPIAYGELERFYVEAEYLIGVAGPGHDCHRPRSRAYPLPPHAHSYASQRIGGACARLGMSWSPNPLAILSEPWQGRPGCNYCGQCARGCPRADKGSADVTFVAQTQASGRCTVLAQCHVTVIVPGDGDRVARVGWVDADGTEHSLRPRARVLACGAVQTPCLLLASANAHAPQGLANESGQVGRNFMETMAWASSALHPEVLGSHRGVPSDGICWDFNAPEAIPGTPGGVRFSVGMAEMDLAGPINYERRVASGWGRAHRAAMRNSFGRVLSVASVGEFLPNYGTYIDLDPHVRDAHGLALARIHSRIDEPELRRLVFMAGKCREILQAAGTAKPFEEFGTYDTFNATHVFSTCRMGRDERHSVVDKDCRSHRWRNLFIVDASVFPSSGGESPSLTIEALAIRAGVHIRNLLAQREL</sequence>
<dbReference type="STRING" id="1453999.AW06_003490"/>
<dbReference type="InterPro" id="IPR051473">
    <property type="entry name" value="P2Ox-like"/>
</dbReference>
<evidence type="ECO:0000259" key="10">
    <source>
        <dbReference type="Pfam" id="PF05199"/>
    </source>
</evidence>
<comment type="caution">
    <text evidence="11">The sequence shown here is derived from an EMBL/GenBank/DDBJ whole genome shotgun (WGS) entry which is preliminary data.</text>
</comment>
<dbReference type="Proteomes" id="UP000021315">
    <property type="component" value="Unassembled WGS sequence"/>
</dbReference>
<keyword evidence="6 11" id="KW-0560">Oxidoreductase</keyword>
<keyword evidence="5" id="KW-0274">FAD</keyword>
<feature type="domain" description="Glucose-methanol-choline oxidoreductase N-terminal" evidence="9">
    <location>
        <begin position="213"/>
        <end position="325"/>
    </location>
</feature>
<dbReference type="Gene3D" id="3.50.50.60">
    <property type="entry name" value="FAD/NAD(P)-binding domain"/>
    <property type="match status" value="2"/>
</dbReference>
<keyword evidence="7" id="KW-0408">Iron</keyword>
<dbReference type="GO" id="GO:0046872">
    <property type="term" value="F:metal ion binding"/>
    <property type="evidence" value="ECO:0007669"/>
    <property type="project" value="UniProtKB-KW"/>
</dbReference>
<dbReference type="RefSeq" id="WP_034951836.1">
    <property type="nucleotide sequence ID" value="NZ_JDST02000086.1"/>
</dbReference>
<dbReference type="PANTHER" id="PTHR42784">
    <property type="entry name" value="PYRANOSE 2-OXIDASE"/>
    <property type="match status" value="1"/>
</dbReference>
<dbReference type="GO" id="GO:0033717">
    <property type="term" value="F:gluconate 2-dehydrogenase (acceptor) activity"/>
    <property type="evidence" value="ECO:0007669"/>
    <property type="project" value="UniProtKB-EC"/>
</dbReference>
<keyword evidence="4" id="KW-0479">Metal-binding</keyword>
<keyword evidence="3" id="KW-0285">Flavoprotein</keyword>
<feature type="domain" description="Glucose-methanol-choline oxidoreductase C-terminal" evidence="10">
    <location>
        <begin position="424"/>
        <end position="539"/>
    </location>
</feature>
<comment type="cofactor">
    <cofactor evidence="1">
        <name>FAD</name>
        <dbReference type="ChEBI" id="CHEBI:57692"/>
    </cofactor>
</comment>
<evidence type="ECO:0000256" key="1">
    <source>
        <dbReference type="ARBA" id="ARBA00001974"/>
    </source>
</evidence>
<evidence type="ECO:0000256" key="7">
    <source>
        <dbReference type="ARBA" id="ARBA00023004"/>
    </source>
</evidence>
<gene>
    <name evidence="11" type="ORF">AW06_003490</name>
</gene>
<protein>
    <submittedName>
        <fullName evidence="11">Gluconate 2-dehydrogenase flavoprotein</fullName>
        <ecNumber evidence="11">1.1.99.3</ecNumber>
    </submittedName>
</protein>
<dbReference type="SUPFAM" id="SSF51905">
    <property type="entry name" value="FAD/NAD(P)-binding domain"/>
    <property type="match status" value="1"/>
</dbReference>
<evidence type="ECO:0000313" key="12">
    <source>
        <dbReference type="Proteomes" id="UP000021315"/>
    </source>
</evidence>
<dbReference type="EMBL" id="JDST02000086">
    <property type="protein sequence ID" value="KFB75437.1"/>
    <property type="molecule type" value="Genomic_DNA"/>
</dbReference>
<dbReference type="InterPro" id="IPR017900">
    <property type="entry name" value="4Fe4S_Fe_S_CS"/>
</dbReference>